<dbReference type="InterPro" id="IPR012349">
    <property type="entry name" value="Split_barrel_FMN-bd"/>
</dbReference>
<dbReference type="Proteomes" id="UP000027002">
    <property type="component" value="Chromosome 1"/>
</dbReference>
<dbReference type="PANTHER" id="PTHR28243:SF1">
    <property type="entry name" value="PYRIDOXAMINE 5'-PHOSPHATE OXIDASE ALR4036 FAMILY FMN-BINDING DOMAIN-CONTAINING PROTEIN"/>
    <property type="match status" value="1"/>
</dbReference>
<organism evidence="3 6">
    <name type="scientific">Ustilaginoidea virens</name>
    <name type="common">Rice false smut fungus</name>
    <name type="synonym">Villosiclava virens</name>
    <dbReference type="NCBI Taxonomy" id="1159556"/>
    <lineage>
        <taxon>Eukaryota</taxon>
        <taxon>Fungi</taxon>
        <taxon>Dikarya</taxon>
        <taxon>Ascomycota</taxon>
        <taxon>Pezizomycotina</taxon>
        <taxon>Sordariomycetes</taxon>
        <taxon>Hypocreomycetidae</taxon>
        <taxon>Hypocreales</taxon>
        <taxon>Clavicipitaceae</taxon>
        <taxon>Ustilaginoidea</taxon>
    </lineage>
</organism>
<dbReference type="EMBL" id="CP072753">
    <property type="protein sequence ID" value="QUC16659.1"/>
    <property type="molecule type" value="Genomic_DNA"/>
</dbReference>
<evidence type="ECO:0000313" key="6">
    <source>
        <dbReference type="Proteomes" id="UP000054053"/>
    </source>
</evidence>
<accession>A0A063C629</accession>
<proteinExistence type="predicted"/>
<dbReference type="KEGG" id="uvi:66061678"/>
<dbReference type="GO" id="GO:0010181">
    <property type="term" value="F:FMN binding"/>
    <property type="evidence" value="ECO:0007669"/>
    <property type="project" value="InterPro"/>
</dbReference>
<name>A0A063C629_USTVR</name>
<evidence type="ECO:0000313" key="5">
    <source>
        <dbReference type="Proteomes" id="UP000027002"/>
    </source>
</evidence>
<dbReference type="STRING" id="1159556.A0A063C629"/>
<dbReference type="OrthoDB" id="5394411at2759"/>
<dbReference type="SUPFAM" id="SSF50475">
    <property type="entry name" value="FMN-binding split barrel"/>
    <property type="match status" value="1"/>
</dbReference>
<evidence type="ECO:0000256" key="1">
    <source>
        <dbReference type="SAM" id="MobiDB-lite"/>
    </source>
</evidence>
<evidence type="ECO:0000313" key="3">
    <source>
        <dbReference type="EMBL" id="GAO20177.1"/>
    </source>
</evidence>
<dbReference type="GeneID" id="66061678"/>
<reference evidence="4" key="3">
    <citation type="submission" date="2020-03" db="EMBL/GenBank/DDBJ databases">
        <title>A mixture of massive structural variations and highly conserved coding sequences in Ustilaginoidea virens genome.</title>
        <authorList>
            <person name="Zhang K."/>
            <person name="Zhao Z."/>
            <person name="Zhang Z."/>
            <person name="Li Y."/>
            <person name="Hsiang T."/>
            <person name="Sun W."/>
        </authorList>
    </citation>
    <scope>NUCLEOTIDE SEQUENCE</scope>
    <source>
        <strain evidence="4">UV-8b</strain>
    </source>
</reference>
<dbReference type="Proteomes" id="UP000054053">
    <property type="component" value="Unassembled WGS sequence"/>
</dbReference>
<dbReference type="PANTHER" id="PTHR28243">
    <property type="entry name" value="AGL049CP"/>
    <property type="match status" value="1"/>
</dbReference>
<dbReference type="InterPro" id="IPR024624">
    <property type="entry name" value="Pyridox_Oxase_Alr4036_FMN-bd"/>
</dbReference>
<protein>
    <recommendedName>
        <fullName evidence="2">Pyridoxamine 5'-phosphate oxidase Alr4036 family FMN-binding domain-containing protein</fullName>
    </recommendedName>
</protein>
<reference evidence="3" key="1">
    <citation type="journal article" date="2016" name="Genome Announc.">
        <title>Genome Sequence of Ustilaginoidea virens IPU010, a Rice Pathogenic Fungus Causing False Smut.</title>
        <authorList>
            <person name="Kumagai T."/>
            <person name="Ishii T."/>
            <person name="Terai G."/>
            <person name="Umemura M."/>
            <person name="Machida M."/>
            <person name="Asai K."/>
        </authorList>
    </citation>
    <scope>NUCLEOTIDE SEQUENCE [LARGE SCALE GENOMIC DNA]</scope>
    <source>
        <strain evidence="3">IPU010</strain>
    </source>
</reference>
<feature type="region of interest" description="Disordered" evidence="1">
    <location>
        <begin position="98"/>
        <end position="119"/>
    </location>
</feature>
<evidence type="ECO:0000259" key="2">
    <source>
        <dbReference type="Pfam" id="PF12766"/>
    </source>
</evidence>
<dbReference type="RefSeq" id="XP_042994332.1">
    <property type="nucleotide sequence ID" value="XM_043138398.1"/>
</dbReference>
<gene>
    <name evidence="4" type="ORF">UV8b_00900</name>
    <name evidence="3" type="ORF">UVI_02043020</name>
</gene>
<reference evidence="6" key="2">
    <citation type="journal article" date="2016" name="Genome Announc.">
        <title>Genome sequence of Ustilaginoidea virens IPU010, a rice pathogenic fungus causing false smut.</title>
        <authorList>
            <person name="Kumagai T."/>
            <person name="Ishii T."/>
            <person name="Terai G."/>
            <person name="Umemura M."/>
            <person name="Machida M."/>
            <person name="Asai K."/>
        </authorList>
    </citation>
    <scope>NUCLEOTIDE SEQUENCE [LARGE SCALE GENOMIC DNA]</scope>
    <source>
        <strain evidence="6">IPU010</strain>
    </source>
</reference>
<dbReference type="EMBL" id="BBTG02000025">
    <property type="protein sequence ID" value="GAO20177.1"/>
    <property type="molecule type" value="Genomic_DNA"/>
</dbReference>
<feature type="domain" description="Pyridoxamine 5'-phosphate oxidase Alr4036 family FMN-binding" evidence="2">
    <location>
        <begin position="6"/>
        <end position="147"/>
    </location>
</feature>
<dbReference type="HOGENOM" id="CLU_061619_0_0_1"/>
<evidence type="ECO:0000313" key="4">
    <source>
        <dbReference type="EMBL" id="QUC16659.1"/>
    </source>
</evidence>
<dbReference type="AlphaFoldDB" id="A0A063C629"/>
<dbReference type="Pfam" id="PF12766">
    <property type="entry name" value="Pyridox_oxase_2"/>
    <property type="match status" value="1"/>
</dbReference>
<feature type="region of interest" description="Disordered" evidence="1">
    <location>
        <begin position="59"/>
        <end position="81"/>
    </location>
</feature>
<dbReference type="Gene3D" id="2.30.110.10">
    <property type="entry name" value="Electron Transport, Fmn-binding Protein, Chain A"/>
    <property type="match status" value="1"/>
</dbReference>
<sequence length="281" mass="30841">MATAAAPWRDAFTSDLESMKSPTFTLSSLHRASSPSSPQTPQFLPRARTVVYRGMWASLQPNSKNKNPAPLNPSHTYETDLPTCTTDVRMEKVGEMLDSQGTGRSSSGGGKASASASASSRVGGPIEAVFWVPDRMTQWRLRGHVCMVGPDIDSDRDVSVREHLAPYMRPVRGNVASWSWSRELTAHFGNLSPLMRGSFRNPPPGTPLSSPAGCFDGLGLGQEVDDLDDDVARKNFRVLIIVPAEVDKVDLSDAKKGRRWNYLLERTVGGDEVWKVTELWP</sequence>
<keyword evidence="5" id="KW-1185">Reference proteome</keyword>